<organism evidence="2 3">
    <name type="scientific">Rhizobium mongolense USDA 1844</name>
    <dbReference type="NCBI Taxonomy" id="1079460"/>
    <lineage>
        <taxon>Bacteria</taxon>
        <taxon>Pseudomonadati</taxon>
        <taxon>Pseudomonadota</taxon>
        <taxon>Alphaproteobacteria</taxon>
        <taxon>Hyphomicrobiales</taxon>
        <taxon>Rhizobiaceae</taxon>
        <taxon>Rhizobium/Agrobacterium group</taxon>
        <taxon>Rhizobium</taxon>
    </lineage>
</organism>
<comment type="caution">
    <text evidence="2">The sequence shown here is derived from an EMBL/GenBank/DDBJ whole genome shotgun (WGS) entry which is preliminary data.</text>
</comment>
<sequence>MTLSLAPGGRLSDEGSQSGAPPEDQKLPVVLNKTRMALASPSPRGKAGAGRSLASARVLDSGIDTPAWAADKVDEVRAVVGLAASRYGLSRG</sequence>
<feature type="region of interest" description="Disordered" evidence="1">
    <location>
        <begin position="1"/>
        <end position="27"/>
    </location>
</feature>
<evidence type="ECO:0000313" key="2">
    <source>
        <dbReference type="EMBL" id="TVZ75174.1"/>
    </source>
</evidence>
<evidence type="ECO:0000313" key="3">
    <source>
        <dbReference type="Proteomes" id="UP000319824"/>
    </source>
</evidence>
<protein>
    <submittedName>
        <fullName evidence="2">Uncharacterized protein</fullName>
    </submittedName>
</protein>
<accession>A0A559TKP8</accession>
<evidence type="ECO:0000256" key="1">
    <source>
        <dbReference type="SAM" id="MobiDB-lite"/>
    </source>
</evidence>
<dbReference type="Proteomes" id="UP000319824">
    <property type="component" value="Unassembled WGS sequence"/>
</dbReference>
<reference evidence="2 3" key="1">
    <citation type="submission" date="2019-06" db="EMBL/GenBank/DDBJ databases">
        <title>Pac Bio to generate improved reference genome sequences for organisms with transposon mutant libraries (support for FEBA project).</title>
        <authorList>
            <person name="Blow M."/>
        </authorList>
    </citation>
    <scope>NUCLEOTIDE SEQUENCE [LARGE SCALE GENOMIC DNA]</scope>
    <source>
        <strain evidence="2 3">USDA 1844</strain>
    </source>
</reference>
<dbReference type="AlphaFoldDB" id="A0A559TKP8"/>
<name>A0A559TKP8_9HYPH</name>
<gene>
    <name evidence="2" type="ORF">BCL32_0609</name>
</gene>
<dbReference type="EMBL" id="VISO01000001">
    <property type="protein sequence ID" value="TVZ75174.1"/>
    <property type="molecule type" value="Genomic_DNA"/>
</dbReference>
<proteinExistence type="predicted"/>